<dbReference type="PANTHER" id="PTHR18968">
    <property type="entry name" value="THIAMINE PYROPHOSPHATE ENZYMES"/>
    <property type="match status" value="1"/>
</dbReference>
<evidence type="ECO:0000256" key="3">
    <source>
        <dbReference type="ARBA" id="ARBA00007812"/>
    </source>
</evidence>
<dbReference type="InterPro" id="IPR045229">
    <property type="entry name" value="TPP_enz"/>
</dbReference>
<dbReference type="NCBIfam" id="TIGR00118">
    <property type="entry name" value="acolac_lg"/>
    <property type="match status" value="1"/>
</dbReference>
<dbReference type="NCBIfam" id="NF006524">
    <property type="entry name" value="PRK08978.1"/>
    <property type="match status" value="1"/>
</dbReference>
<dbReference type="InterPro" id="IPR012846">
    <property type="entry name" value="Acetolactate_synth_lsu"/>
</dbReference>
<dbReference type="InterPro" id="IPR000399">
    <property type="entry name" value="TPP-bd_CS"/>
</dbReference>
<dbReference type="STRING" id="1765967.BW247_01830"/>
<evidence type="ECO:0000256" key="8">
    <source>
        <dbReference type="ARBA" id="ARBA00022723"/>
    </source>
</evidence>
<evidence type="ECO:0000256" key="1">
    <source>
        <dbReference type="ARBA" id="ARBA00004974"/>
    </source>
</evidence>
<evidence type="ECO:0000256" key="5">
    <source>
        <dbReference type="ARBA" id="ARBA00022605"/>
    </source>
</evidence>
<evidence type="ECO:0000256" key="14">
    <source>
        <dbReference type="RuleBase" id="RU003591"/>
    </source>
</evidence>
<accession>A0A1P8UDQ4</accession>
<keyword evidence="6" id="KW-0285">Flavoprotein</keyword>
<protein>
    <recommendedName>
        <fullName evidence="4 14">Acetolactate synthase</fullName>
        <ecNumber evidence="4 14">2.2.1.6</ecNumber>
    </recommendedName>
</protein>
<dbReference type="GO" id="GO:0009099">
    <property type="term" value="P:L-valine biosynthetic process"/>
    <property type="evidence" value="ECO:0007669"/>
    <property type="project" value="UniProtKB-UniPathway"/>
</dbReference>
<evidence type="ECO:0000256" key="9">
    <source>
        <dbReference type="ARBA" id="ARBA00022827"/>
    </source>
</evidence>
<evidence type="ECO:0000256" key="10">
    <source>
        <dbReference type="ARBA" id="ARBA00022842"/>
    </source>
</evidence>
<dbReference type="UniPathway" id="UPA00047">
    <property type="reaction ID" value="UER00055"/>
</dbReference>
<evidence type="ECO:0000256" key="2">
    <source>
        <dbReference type="ARBA" id="ARBA00005025"/>
    </source>
</evidence>
<evidence type="ECO:0000313" key="19">
    <source>
        <dbReference type="Proteomes" id="UP000243807"/>
    </source>
</evidence>
<dbReference type="Pfam" id="PF00205">
    <property type="entry name" value="TPP_enzyme_M"/>
    <property type="match status" value="1"/>
</dbReference>
<feature type="domain" description="Thiamine pyrophosphate enzyme N-terminal TPP-binding" evidence="17">
    <location>
        <begin position="3"/>
        <end position="117"/>
    </location>
</feature>
<evidence type="ECO:0000256" key="12">
    <source>
        <dbReference type="ARBA" id="ARBA00023304"/>
    </source>
</evidence>
<keyword evidence="5 14" id="KW-0028">Amino-acid biosynthesis</keyword>
<comment type="catalytic activity">
    <reaction evidence="13 14">
        <text>2 pyruvate + H(+) = (2S)-2-acetolactate + CO2</text>
        <dbReference type="Rhea" id="RHEA:25249"/>
        <dbReference type="ChEBI" id="CHEBI:15361"/>
        <dbReference type="ChEBI" id="CHEBI:15378"/>
        <dbReference type="ChEBI" id="CHEBI:16526"/>
        <dbReference type="ChEBI" id="CHEBI:58476"/>
        <dbReference type="EC" id="2.2.1.6"/>
    </reaction>
</comment>
<gene>
    <name evidence="18" type="ORF">BW247_01830</name>
</gene>
<reference evidence="18 19" key="1">
    <citation type="submission" date="2017-01" db="EMBL/GenBank/DDBJ databases">
        <title>Draft sequence of Acidihalobacter ferrooxidans strain DSM 14175 (strain V8).</title>
        <authorList>
            <person name="Khaleque H.N."/>
            <person name="Ramsay J.P."/>
            <person name="Murphy R.J.T."/>
            <person name="Kaksonen A.H."/>
            <person name="Boxall N.J."/>
            <person name="Watkin E.L.J."/>
        </authorList>
    </citation>
    <scope>NUCLEOTIDE SEQUENCE [LARGE SCALE GENOMIC DNA]</scope>
    <source>
        <strain evidence="18 19">V8</strain>
    </source>
</reference>
<dbReference type="FunFam" id="3.40.50.970:FF:000007">
    <property type="entry name" value="Acetolactate synthase"/>
    <property type="match status" value="1"/>
</dbReference>
<keyword evidence="8 14" id="KW-0479">Metal-binding</keyword>
<evidence type="ECO:0000313" key="18">
    <source>
        <dbReference type="EMBL" id="APZ41992.1"/>
    </source>
</evidence>
<dbReference type="GO" id="GO:0000287">
    <property type="term" value="F:magnesium ion binding"/>
    <property type="evidence" value="ECO:0007669"/>
    <property type="project" value="UniProtKB-UniRule"/>
</dbReference>
<evidence type="ECO:0000259" key="15">
    <source>
        <dbReference type="Pfam" id="PF00205"/>
    </source>
</evidence>
<keyword evidence="9" id="KW-0274">FAD</keyword>
<proteinExistence type="inferred from homology"/>
<name>A0A1P8UDQ4_9GAMM</name>
<dbReference type="Pfam" id="PF02775">
    <property type="entry name" value="TPP_enzyme_C"/>
    <property type="match status" value="1"/>
</dbReference>
<dbReference type="GO" id="GO:0030976">
    <property type="term" value="F:thiamine pyrophosphate binding"/>
    <property type="evidence" value="ECO:0007669"/>
    <property type="project" value="UniProtKB-UniRule"/>
</dbReference>
<comment type="pathway">
    <text evidence="1 14">Amino-acid biosynthesis; L-isoleucine biosynthesis; L-isoleucine from 2-oxobutanoate: step 1/4.</text>
</comment>
<keyword evidence="10 14" id="KW-0460">Magnesium</keyword>
<dbReference type="EC" id="2.2.1.6" evidence="4 14"/>
<feature type="domain" description="Thiamine pyrophosphate enzyme central" evidence="15">
    <location>
        <begin position="191"/>
        <end position="326"/>
    </location>
</feature>
<dbReference type="InterPro" id="IPR012001">
    <property type="entry name" value="Thiamin_PyroP_enz_TPP-bd_dom"/>
</dbReference>
<comment type="cofactor">
    <cofactor evidence="14">
        <name>Mg(2+)</name>
        <dbReference type="ChEBI" id="CHEBI:18420"/>
    </cofactor>
    <text evidence="14">Binds 1 Mg(2+) ion per subunit.</text>
</comment>
<dbReference type="GO" id="GO:0009097">
    <property type="term" value="P:isoleucine biosynthetic process"/>
    <property type="evidence" value="ECO:0007669"/>
    <property type="project" value="UniProtKB-UniPathway"/>
</dbReference>
<keyword evidence="12 14" id="KW-0100">Branched-chain amino acid biosynthesis</keyword>
<evidence type="ECO:0000256" key="11">
    <source>
        <dbReference type="ARBA" id="ARBA00023052"/>
    </source>
</evidence>
<dbReference type="UniPathway" id="UPA00049">
    <property type="reaction ID" value="UER00059"/>
</dbReference>
<organism evidence="18 19">
    <name type="scientific">Acidihalobacter ferrooxydans</name>
    <dbReference type="NCBI Taxonomy" id="1765967"/>
    <lineage>
        <taxon>Bacteria</taxon>
        <taxon>Pseudomonadati</taxon>
        <taxon>Pseudomonadota</taxon>
        <taxon>Gammaproteobacteria</taxon>
        <taxon>Chromatiales</taxon>
        <taxon>Ectothiorhodospiraceae</taxon>
        <taxon>Acidihalobacter</taxon>
    </lineage>
</organism>
<dbReference type="SUPFAM" id="SSF52467">
    <property type="entry name" value="DHS-like NAD/FAD-binding domain"/>
    <property type="match status" value="1"/>
</dbReference>
<dbReference type="Pfam" id="PF02776">
    <property type="entry name" value="TPP_enzyme_N"/>
    <property type="match status" value="1"/>
</dbReference>
<dbReference type="InterPro" id="IPR011766">
    <property type="entry name" value="TPP_enzyme_TPP-bd"/>
</dbReference>
<evidence type="ECO:0000256" key="7">
    <source>
        <dbReference type="ARBA" id="ARBA00022679"/>
    </source>
</evidence>
<dbReference type="FunFam" id="3.40.50.970:FF:000016">
    <property type="entry name" value="Acetolactate synthase"/>
    <property type="match status" value="1"/>
</dbReference>
<comment type="pathway">
    <text evidence="2 14">Amino-acid biosynthesis; L-valine biosynthesis; L-valine from pyruvate: step 1/4.</text>
</comment>
<dbReference type="GO" id="GO:0003984">
    <property type="term" value="F:acetolactate synthase activity"/>
    <property type="evidence" value="ECO:0007669"/>
    <property type="project" value="UniProtKB-EC"/>
</dbReference>
<dbReference type="InterPro" id="IPR029035">
    <property type="entry name" value="DHS-like_NAD/FAD-binding_dom"/>
</dbReference>
<evidence type="ECO:0000256" key="4">
    <source>
        <dbReference type="ARBA" id="ARBA00013145"/>
    </source>
</evidence>
<evidence type="ECO:0000259" key="16">
    <source>
        <dbReference type="Pfam" id="PF02775"/>
    </source>
</evidence>
<dbReference type="EMBL" id="CP019434">
    <property type="protein sequence ID" value="APZ41992.1"/>
    <property type="molecule type" value="Genomic_DNA"/>
</dbReference>
<dbReference type="PANTHER" id="PTHR18968:SF142">
    <property type="entry name" value="ACETOLACTATE SYNTHASE"/>
    <property type="match status" value="1"/>
</dbReference>
<dbReference type="FunFam" id="3.40.50.1220:FF:000008">
    <property type="entry name" value="Acetolactate synthase"/>
    <property type="match status" value="1"/>
</dbReference>
<dbReference type="CDD" id="cd02015">
    <property type="entry name" value="TPP_AHAS"/>
    <property type="match status" value="1"/>
</dbReference>
<keyword evidence="19" id="KW-1185">Reference proteome</keyword>
<dbReference type="AlphaFoldDB" id="A0A1P8UDQ4"/>
<dbReference type="PROSITE" id="PS00187">
    <property type="entry name" value="TPP_ENZYMES"/>
    <property type="match status" value="1"/>
</dbReference>
<comment type="similarity">
    <text evidence="3 14">Belongs to the TPP enzyme family.</text>
</comment>
<evidence type="ECO:0000256" key="6">
    <source>
        <dbReference type="ARBA" id="ARBA00022630"/>
    </source>
</evidence>
<feature type="domain" description="Thiamine pyrophosphate enzyme TPP-binding" evidence="16">
    <location>
        <begin position="380"/>
        <end position="528"/>
    </location>
</feature>
<dbReference type="Gene3D" id="3.40.50.1220">
    <property type="entry name" value="TPP-binding domain"/>
    <property type="match status" value="1"/>
</dbReference>
<comment type="cofactor">
    <cofactor evidence="14">
        <name>thiamine diphosphate</name>
        <dbReference type="ChEBI" id="CHEBI:58937"/>
    </cofactor>
    <text evidence="14">Binds 1 thiamine pyrophosphate per subunit.</text>
</comment>
<evidence type="ECO:0000256" key="13">
    <source>
        <dbReference type="ARBA" id="ARBA00048670"/>
    </source>
</evidence>
<dbReference type="InterPro" id="IPR012000">
    <property type="entry name" value="Thiamin_PyroP_enz_cen_dom"/>
</dbReference>
<dbReference type="SUPFAM" id="SSF52518">
    <property type="entry name" value="Thiamin diphosphate-binding fold (THDP-binding)"/>
    <property type="match status" value="2"/>
</dbReference>
<dbReference type="InterPro" id="IPR029061">
    <property type="entry name" value="THDP-binding"/>
</dbReference>
<evidence type="ECO:0000259" key="17">
    <source>
        <dbReference type="Pfam" id="PF02776"/>
    </source>
</evidence>
<keyword evidence="11 14" id="KW-0786">Thiamine pyrophosphate</keyword>
<dbReference type="KEGG" id="afy:BW247_01830"/>
<sequence length="555" mass="58290">MIMNGAQYLAETLSRHGVETLFGYPGGAIMPLYDALLDAPLRHILTRHEQAAAFAANGYARATGKLCVCLATSGPGATNLLTGVADALADSVPLLVITGQVAGGLIGTDAFQEVDVLGLSLGVTKHSYLVRDAAELADALPEAIRLARSGRPGPVWIDVPKDVLLADMGEHTPPAAPLSLDAAPAPEPRAVARARELLAAAERPLVYAGGGVVLAGAVDALRRFCARTDIPLIATLKGLGALPADAPLNLGMLGMHGAPGANRAVQACDLLLVAGARFDDRATGLLAQFAPQAKVIHLDADPAEIGKLRTADVALCGAMAPTLDALGAARPAIDAWRRRCVQWRETGGHALPPPGAGIAPQRLLRALAEAADEHTVIACDVGQHQMWVAQHYGFRTPRQHLTSGGLGAMGFGLPAAIGAQLAAPQARVINVSGDGSFLMNVQELATLKRYDLPVKVLLFDNQYLGMVRQQQALFYAGRYHCVDLSDNPDFVEVAHAFGIPALRAQRADEIDAVVEALLDTPGPLLVHVPIAREDNVWPVVAPGRANHDMIEEIQA</sequence>
<dbReference type="Gene3D" id="3.40.50.970">
    <property type="match status" value="2"/>
</dbReference>
<dbReference type="GO" id="GO:0050660">
    <property type="term" value="F:flavin adenine dinucleotide binding"/>
    <property type="evidence" value="ECO:0007669"/>
    <property type="project" value="InterPro"/>
</dbReference>
<dbReference type="InterPro" id="IPR039368">
    <property type="entry name" value="AHAS_TPP"/>
</dbReference>
<dbReference type="GO" id="GO:0005948">
    <property type="term" value="C:acetolactate synthase complex"/>
    <property type="evidence" value="ECO:0007669"/>
    <property type="project" value="TreeGrafter"/>
</dbReference>
<dbReference type="CDD" id="cd07035">
    <property type="entry name" value="TPP_PYR_POX_like"/>
    <property type="match status" value="1"/>
</dbReference>
<keyword evidence="7 14" id="KW-0808">Transferase</keyword>
<dbReference type="Proteomes" id="UP000243807">
    <property type="component" value="Chromosome"/>
</dbReference>